<dbReference type="OrthoDB" id="5829758at2759"/>
<evidence type="ECO:0000256" key="8">
    <source>
        <dbReference type="SAM" id="MobiDB-lite"/>
    </source>
</evidence>
<accession>A0A2I3HVT5</accession>
<gene>
    <name evidence="9" type="primary">AIPL1</name>
</gene>
<feature type="compositionally biased region" description="Pro residues" evidence="8">
    <location>
        <begin position="288"/>
        <end position="317"/>
    </location>
</feature>
<evidence type="ECO:0000256" key="2">
    <source>
        <dbReference type="ARBA" id="ARBA00004123"/>
    </source>
</evidence>
<comment type="subunit">
    <text evidence="3">Interacts with NUB1.</text>
</comment>
<dbReference type="PANTHER" id="PTHR11242">
    <property type="entry name" value="ARYL HYDROCARBON RECEPTOR INTERACTING PROTEIN RELATED"/>
    <property type="match status" value="1"/>
</dbReference>
<dbReference type="Gene3D" id="3.10.50.40">
    <property type="match status" value="1"/>
</dbReference>
<dbReference type="Proteomes" id="UP000001073">
    <property type="component" value="Chromosome 19"/>
</dbReference>
<keyword evidence="5" id="KW-0677">Repeat</keyword>
<reference evidence="9" key="2">
    <citation type="submission" date="2025-08" db="UniProtKB">
        <authorList>
            <consortium name="Ensembl"/>
        </authorList>
    </citation>
    <scope>IDENTIFICATION</scope>
</reference>
<dbReference type="EMBL" id="ADFV01082524">
    <property type="status" value="NOT_ANNOTATED_CDS"/>
    <property type="molecule type" value="Genomic_DNA"/>
</dbReference>
<dbReference type="AlphaFoldDB" id="A0A2I3HVT5"/>
<dbReference type="InterPro" id="IPR039663">
    <property type="entry name" value="AIP/AIPL1/TTC9"/>
</dbReference>
<keyword evidence="10" id="KW-1185">Reference proteome</keyword>
<evidence type="ECO:0000256" key="3">
    <source>
        <dbReference type="ARBA" id="ARBA00011185"/>
    </source>
</evidence>
<evidence type="ECO:0000256" key="4">
    <source>
        <dbReference type="ARBA" id="ARBA00015658"/>
    </source>
</evidence>
<dbReference type="Gene3D" id="1.25.40.10">
    <property type="entry name" value="Tetratricopeptide repeat domain"/>
    <property type="match status" value="1"/>
</dbReference>
<dbReference type="CTD" id="23746"/>
<feature type="region of interest" description="Disordered" evidence="8">
    <location>
        <begin position="269"/>
        <end position="324"/>
    </location>
</feature>
<evidence type="ECO:0000313" key="10">
    <source>
        <dbReference type="Proteomes" id="UP000001073"/>
    </source>
</evidence>
<evidence type="ECO:0000256" key="1">
    <source>
        <dbReference type="ARBA" id="ARBA00002748"/>
    </source>
</evidence>
<dbReference type="EMBL" id="ADFV01082522">
    <property type="status" value="NOT_ANNOTATED_CDS"/>
    <property type="molecule type" value="Genomic_DNA"/>
</dbReference>
<proteinExistence type="predicted"/>
<dbReference type="GO" id="GO:0003755">
    <property type="term" value="F:peptidyl-prolyl cis-trans isomerase activity"/>
    <property type="evidence" value="ECO:0007669"/>
    <property type="project" value="InterPro"/>
</dbReference>
<evidence type="ECO:0000256" key="6">
    <source>
        <dbReference type="ARBA" id="ARBA00022803"/>
    </source>
</evidence>
<dbReference type="RefSeq" id="XP_003274625.1">
    <property type="nucleotide sequence ID" value="XM_003274577.3"/>
</dbReference>
<evidence type="ECO:0000256" key="7">
    <source>
        <dbReference type="ARBA" id="ARBA00023242"/>
    </source>
</evidence>
<dbReference type="PANTHER" id="PTHR11242:SF2">
    <property type="entry name" value="ARYL-HYDROCARBON-INTERACTING PROTEIN-LIKE 1"/>
    <property type="match status" value="1"/>
</dbReference>
<dbReference type="GO" id="GO:0005634">
    <property type="term" value="C:nucleus"/>
    <property type="evidence" value="ECO:0007669"/>
    <property type="project" value="UniProtKB-SubCell"/>
</dbReference>
<dbReference type="EMBL" id="ADFV01082523">
    <property type="status" value="NOT_ANNOTATED_CDS"/>
    <property type="molecule type" value="Genomic_DNA"/>
</dbReference>
<reference evidence="9 10" key="1">
    <citation type="submission" date="2012-10" db="EMBL/GenBank/DDBJ databases">
        <authorList>
            <consortium name="Gibbon Genome Sequencing Consortium"/>
        </authorList>
    </citation>
    <scope>NUCLEOTIDE SEQUENCE [LARGE SCALE GENOMIC DNA]</scope>
</reference>
<comment type="subcellular location">
    <subcellularLocation>
        <location evidence="2">Nucleus</location>
    </subcellularLocation>
</comment>
<dbReference type="GeneID" id="100593497"/>
<name>A0A2I3HVT5_NOMLE</name>
<dbReference type="FunFam" id="1.25.40.10:FF:000052">
    <property type="entry name" value="Aryl-hydrocarbon-interacting protein-like 1"/>
    <property type="match status" value="1"/>
</dbReference>
<dbReference type="InterPro" id="IPR019734">
    <property type="entry name" value="TPR_rpt"/>
</dbReference>
<dbReference type="InterPro" id="IPR011990">
    <property type="entry name" value="TPR-like_helical_dom_sf"/>
</dbReference>
<keyword evidence="6" id="KW-0802">TPR repeat</keyword>
<dbReference type="InterPro" id="IPR046357">
    <property type="entry name" value="PPIase_dom_sf"/>
</dbReference>
<dbReference type="SUPFAM" id="SSF48452">
    <property type="entry name" value="TPR-like"/>
    <property type="match status" value="1"/>
</dbReference>
<dbReference type="SMART" id="SM00028">
    <property type="entry name" value="TPR"/>
    <property type="match status" value="2"/>
</dbReference>
<dbReference type="EMBL" id="ADFV01082525">
    <property type="status" value="NOT_ANNOTATED_CDS"/>
    <property type="molecule type" value="Genomic_DNA"/>
</dbReference>
<evidence type="ECO:0000256" key="5">
    <source>
        <dbReference type="ARBA" id="ARBA00022737"/>
    </source>
</evidence>
<protein>
    <recommendedName>
        <fullName evidence="4">Aryl-hydrocarbon-interacting protein-like 1</fullName>
    </recommendedName>
</protein>
<comment type="function">
    <text evidence="1">May be important in protein trafficking and/or protein folding and stabilization.</text>
</comment>
<dbReference type="GeneTree" id="ENSGT00390000001289"/>
<evidence type="ECO:0000313" key="9">
    <source>
        <dbReference type="Ensembl" id="ENSNLEP00000047714.1"/>
    </source>
</evidence>
<organism evidence="9 10">
    <name type="scientific">Nomascus leucogenys</name>
    <name type="common">Northern white-cheeked gibbon</name>
    <name type="synonym">Hylobates leucogenys</name>
    <dbReference type="NCBI Taxonomy" id="61853"/>
    <lineage>
        <taxon>Eukaryota</taxon>
        <taxon>Metazoa</taxon>
        <taxon>Chordata</taxon>
        <taxon>Craniata</taxon>
        <taxon>Vertebrata</taxon>
        <taxon>Euteleostomi</taxon>
        <taxon>Mammalia</taxon>
        <taxon>Eutheria</taxon>
        <taxon>Euarchontoglires</taxon>
        <taxon>Primates</taxon>
        <taxon>Haplorrhini</taxon>
        <taxon>Catarrhini</taxon>
        <taxon>Hylobatidae</taxon>
        <taxon>Nomascus</taxon>
    </lineage>
</organism>
<reference evidence="9" key="3">
    <citation type="submission" date="2025-09" db="UniProtKB">
        <authorList>
            <consortium name="Ensembl"/>
        </authorList>
    </citation>
    <scope>IDENTIFICATION</scope>
</reference>
<keyword evidence="7" id="KW-0539">Nucleus</keyword>
<dbReference type="Ensembl" id="ENSNLET00000055841.1">
    <property type="protein sequence ID" value="ENSNLEP00000047714.1"/>
    <property type="gene ID" value="ENSNLEG00000009147.3"/>
</dbReference>
<sequence length="324" mass="36716">MDAALLLNVEGVKKTILHGGTGELPNFITGSRHTGVYPILARSLRQMAQGKDPTEWHVHTCGLANMFAYHTLGYEDLDELQKEPQPLIFVIELLQVDAPSDYQRETWNLSNHEKMKAVPVLHGEGNRLFKLGRYEEASSKYQEAIICLRNLQTKEKPWEVQWLKLEKMINTLILNYCQCLLKKEEYYEVLQHTSDILRQHPGIVKAYYVRARAHAEVWNEAEAKADLQKVLELEPSMQKAVRRELRLLENRMAEKQEEERLRCRNMLSQGALQPPAEPPAEPPAQSSPEPPAEPPTAPPAELPAGPPAETPTEPPPSSGHSPQH</sequence>